<dbReference type="KEGG" id="alka:J0B03_07700"/>
<keyword evidence="2" id="KW-1185">Reference proteome</keyword>
<dbReference type="PROSITE" id="PS51257">
    <property type="entry name" value="PROKAR_LIPOPROTEIN"/>
    <property type="match status" value="1"/>
</dbReference>
<gene>
    <name evidence="1" type="ORF">J0B03_07700</name>
</gene>
<proteinExistence type="predicted"/>
<evidence type="ECO:0000313" key="2">
    <source>
        <dbReference type="Proteomes" id="UP000663499"/>
    </source>
</evidence>
<accession>A0A974XG70</accession>
<dbReference type="AlphaFoldDB" id="A0A974XG70"/>
<dbReference type="Proteomes" id="UP000663499">
    <property type="component" value="Chromosome"/>
</dbReference>
<sequence>MSKSAAGNKVTYRMCLVIIVLFSILFLSSCSEQNQTSGPYKTMLEGVNAVVHSTDEDLIFASGAYLYENQEEFDNNQPAYSLIFYAKELDGNELPMYHYIVRDDIELAEEFNMPFVSEEMKKIVETAELQDQLKLIEKFEDLTHKVVDLAKEKDRQLDKEAFSAGYALSGHYEGSVFHVNTVGDQGLLQASYNTDTEELVVAESLEY</sequence>
<name>A0A974XG70_9FIRM</name>
<dbReference type="RefSeq" id="WP_207299055.1">
    <property type="nucleotide sequence ID" value="NZ_CP071444.1"/>
</dbReference>
<protein>
    <submittedName>
        <fullName evidence="1">Uncharacterized protein</fullName>
    </submittedName>
</protein>
<dbReference type="EMBL" id="CP071444">
    <property type="protein sequence ID" value="QSX07713.1"/>
    <property type="molecule type" value="Genomic_DNA"/>
</dbReference>
<reference evidence="1" key="1">
    <citation type="submission" date="2021-03" db="EMBL/GenBank/DDBJ databases">
        <title>Alkalibacter marinus sp. nov., isolated from tidal flat sediment.</title>
        <authorList>
            <person name="Namirimu T."/>
            <person name="Yang J.-A."/>
            <person name="Yang S.-H."/>
            <person name="Kim Y.-J."/>
            <person name="Kwon K.K."/>
        </authorList>
    </citation>
    <scope>NUCLEOTIDE SEQUENCE</scope>
    <source>
        <strain evidence="1">ES005</strain>
    </source>
</reference>
<evidence type="ECO:0000313" key="1">
    <source>
        <dbReference type="EMBL" id="QSX07713.1"/>
    </source>
</evidence>
<organism evidence="1 2">
    <name type="scientific">Alkalibacter rhizosphaerae</name>
    <dbReference type="NCBI Taxonomy" id="2815577"/>
    <lineage>
        <taxon>Bacteria</taxon>
        <taxon>Bacillati</taxon>
        <taxon>Bacillota</taxon>
        <taxon>Clostridia</taxon>
        <taxon>Eubacteriales</taxon>
        <taxon>Eubacteriaceae</taxon>
        <taxon>Alkalibacter</taxon>
    </lineage>
</organism>